<feature type="signal peptide" evidence="1">
    <location>
        <begin position="1"/>
        <end position="17"/>
    </location>
</feature>
<dbReference type="Proteomes" id="UP000198287">
    <property type="component" value="Unassembled WGS sequence"/>
</dbReference>
<dbReference type="EMBL" id="LNIX01000013">
    <property type="protein sequence ID" value="OXA47606.1"/>
    <property type="molecule type" value="Genomic_DNA"/>
</dbReference>
<organism evidence="2 3">
    <name type="scientific">Folsomia candida</name>
    <name type="common">Springtail</name>
    <dbReference type="NCBI Taxonomy" id="158441"/>
    <lineage>
        <taxon>Eukaryota</taxon>
        <taxon>Metazoa</taxon>
        <taxon>Ecdysozoa</taxon>
        <taxon>Arthropoda</taxon>
        <taxon>Hexapoda</taxon>
        <taxon>Collembola</taxon>
        <taxon>Entomobryomorpha</taxon>
        <taxon>Isotomoidea</taxon>
        <taxon>Isotomidae</taxon>
        <taxon>Proisotominae</taxon>
        <taxon>Folsomia</taxon>
    </lineage>
</organism>
<comment type="caution">
    <text evidence="2">The sequence shown here is derived from an EMBL/GenBank/DDBJ whole genome shotgun (WGS) entry which is preliminary data.</text>
</comment>
<keyword evidence="1" id="KW-0732">Signal</keyword>
<reference evidence="2 3" key="1">
    <citation type="submission" date="2015-12" db="EMBL/GenBank/DDBJ databases">
        <title>The genome of Folsomia candida.</title>
        <authorList>
            <person name="Faddeeva A."/>
            <person name="Derks M.F."/>
            <person name="Anvar Y."/>
            <person name="Smit S."/>
            <person name="Van Straalen N."/>
            <person name="Roelofs D."/>
        </authorList>
    </citation>
    <scope>NUCLEOTIDE SEQUENCE [LARGE SCALE GENOMIC DNA]</scope>
    <source>
        <strain evidence="2 3">VU population</strain>
        <tissue evidence="2">Whole body</tissue>
    </source>
</reference>
<keyword evidence="3" id="KW-1185">Reference proteome</keyword>
<accession>A0A226DTS2</accession>
<proteinExistence type="predicted"/>
<dbReference type="OrthoDB" id="8290798at2759"/>
<sequence>MRIAIFLALSCVAVASAGVVNVTRCGGMGTHRETRVSDCEGYCQVQPGQVYRVEQDFIPYGSGSGSLRLKVNICLHDGTCVEIINADLITVAPGPHYTVRYSLIPNDVVSGQTVQLRAEIANPNNGIPIRWGTLWAEICTIPGGFCKEIINENVTIVTPGPTYMVKYSFIPHEMFSGFKTELRTKIRHADTNLLEICVFFYMDIL</sequence>
<dbReference type="AlphaFoldDB" id="A0A226DTS2"/>
<feature type="chain" id="PRO_5013008307" evidence="1">
    <location>
        <begin position="18"/>
        <end position="205"/>
    </location>
</feature>
<evidence type="ECO:0000313" key="3">
    <source>
        <dbReference type="Proteomes" id="UP000198287"/>
    </source>
</evidence>
<gene>
    <name evidence="2" type="ORF">Fcan01_17606</name>
</gene>
<name>A0A226DTS2_FOLCA</name>
<protein>
    <submittedName>
        <fullName evidence="2">Uncharacterized protein</fullName>
    </submittedName>
</protein>
<evidence type="ECO:0000313" key="2">
    <source>
        <dbReference type="EMBL" id="OXA47606.1"/>
    </source>
</evidence>
<evidence type="ECO:0000256" key="1">
    <source>
        <dbReference type="SAM" id="SignalP"/>
    </source>
</evidence>